<evidence type="ECO:0000313" key="6">
    <source>
        <dbReference type="EMBL" id="RHH95303.1"/>
    </source>
</evidence>
<dbReference type="AlphaFoldDB" id="A0A174GTU0"/>
<evidence type="ECO:0000259" key="1">
    <source>
        <dbReference type="Pfam" id="PF00535"/>
    </source>
</evidence>
<reference evidence="9 10" key="2">
    <citation type="submission" date="2018-08" db="EMBL/GenBank/DDBJ databases">
        <title>A genome reference for cultivated species of the human gut microbiota.</title>
        <authorList>
            <person name="Zou Y."/>
            <person name="Xue W."/>
            <person name="Luo G."/>
        </authorList>
    </citation>
    <scope>NUCLEOTIDE SEQUENCE [LARGE SCALE GENOMIC DNA]</scope>
    <source>
        <strain evidence="6 9">AM16-49B</strain>
        <strain evidence="5 10">AM31-16AC</strain>
    </source>
</reference>
<evidence type="ECO:0000313" key="2">
    <source>
        <dbReference type="EMBL" id="CUO65391.1"/>
    </source>
</evidence>
<dbReference type="Proteomes" id="UP000095657">
    <property type="component" value="Unassembled WGS sequence"/>
</dbReference>
<evidence type="ECO:0000313" key="8">
    <source>
        <dbReference type="Proteomes" id="UP000095725"/>
    </source>
</evidence>
<protein>
    <submittedName>
        <fullName evidence="2 4">Glycosyltransferase</fullName>
        <ecNumber evidence="2">2.4.1.212</ecNumber>
    </submittedName>
</protein>
<dbReference type="CDD" id="cd00761">
    <property type="entry name" value="Glyco_tranf_GTA_type"/>
    <property type="match status" value="1"/>
</dbReference>
<organism evidence="2 7">
    <name type="scientific">Bacteroides caccae</name>
    <dbReference type="NCBI Taxonomy" id="47678"/>
    <lineage>
        <taxon>Bacteria</taxon>
        <taxon>Pseudomonadati</taxon>
        <taxon>Bacteroidota</taxon>
        <taxon>Bacteroidia</taxon>
        <taxon>Bacteroidales</taxon>
        <taxon>Bacteroidaceae</taxon>
        <taxon>Bacteroides</taxon>
    </lineage>
</organism>
<evidence type="ECO:0000313" key="3">
    <source>
        <dbReference type="EMBL" id="CUP94027.1"/>
    </source>
</evidence>
<dbReference type="Proteomes" id="UP000095725">
    <property type="component" value="Unassembled WGS sequence"/>
</dbReference>
<reference evidence="4 11" key="3">
    <citation type="journal article" date="2019" name="Nat. Med.">
        <title>A library of human gut bacterial isolates paired with longitudinal multiomics data enables mechanistic microbiome research.</title>
        <authorList>
            <person name="Poyet M."/>
            <person name="Groussin M."/>
            <person name="Gibbons S.M."/>
            <person name="Avila-Pacheco J."/>
            <person name="Jiang X."/>
            <person name="Kearney S.M."/>
            <person name="Perrotta A.R."/>
            <person name="Berdy B."/>
            <person name="Zhao S."/>
            <person name="Lieberman T.D."/>
            <person name="Swanson P.K."/>
            <person name="Smith M."/>
            <person name="Roesemann S."/>
            <person name="Alexander J.E."/>
            <person name="Rich S.A."/>
            <person name="Livny J."/>
            <person name="Vlamakis H."/>
            <person name="Clish C."/>
            <person name="Bullock K."/>
            <person name="Deik A."/>
            <person name="Scott J."/>
            <person name="Pierce K.A."/>
            <person name="Xavier R.J."/>
            <person name="Alm E.J."/>
        </authorList>
    </citation>
    <scope>NUCLEOTIDE SEQUENCE [LARGE SCALE GENOMIC DNA]</scope>
    <source>
        <strain evidence="4 11">BIOML-A25</strain>
    </source>
</reference>
<reference evidence="7 8" key="1">
    <citation type="submission" date="2015-09" db="EMBL/GenBank/DDBJ databases">
        <authorList>
            <consortium name="Pathogen Informatics"/>
        </authorList>
    </citation>
    <scope>NUCLEOTIDE SEQUENCE [LARGE SCALE GENOMIC DNA]</scope>
    <source>
        <strain evidence="2 7">2789STDY5834880</strain>
        <strain evidence="3 8">2789STDY5834946</strain>
    </source>
</reference>
<dbReference type="GeneID" id="75112357"/>
<dbReference type="EMBL" id="VVYJ01000001">
    <property type="protein sequence ID" value="KAA5481371.1"/>
    <property type="molecule type" value="Genomic_DNA"/>
</dbReference>
<dbReference type="Proteomes" id="UP000284689">
    <property type="component" value="Unassembled WGS sequence"/>
</dbReference>
<sequence length="327" mass="38291">MDKLLPLVSVIVPVYNGEIFLEKCLQSVICQSYTNIEIIVVNDGSIDNTSLIIDRYVKLDKRIIGLEQKNGGPALARNKGLKIAKGKYVQYLDSDDCLHEKAIEYLLDKAEASNADIVVAPFQFCYLDGTSYKSSFFNFSSMSGIDYLKEILNNKAYWSVWSKFHKRELLLNDPMEIYPNICFGEDVIWSVQLLLRSKKVVSIEYVILDYNIRNLSLSHSCNFDEGKFANFEFYRSWLELYLAQKGVIDFMKKDLAFFHIRNTFQKIVWRKIRNLKKDMDRIIQDLRCFPELKQSMSKRELRVVSAFRFSMLWGNLRLKYYIQKGKI</sequence>
<dbReference type="GO" id="GO:0050501">
    <property type="term" value="F:hyaluronan synthase activity"/>
    <property type="evidence" value="ECO:0007669"/>
    <property type="project" value="UniProtKB-EC"/>
</dbReference>
<keyword evidence="2" id="KW-0808">Transferase</keyword>
<dbReference type="InterPro" id="IPR029044">
    <property type="entry name" value="Nucleotide-diphossugar_trans"/>
</dbReference>
<dbReference type="EMBL" id="CZAI01000001">
    <property type="protein sequence ID" value="CUO65391.1"/>
    <property type="molecule type" value="Genomic_DNA"/>
</dbReference>
<dbReference type="InterPro" id="IPR001173">
    <property type="entry name" value="Glyco_trans_2-like"/>
</dbReference>
<dbReference type="SUPFAM" id="SSF53448">
    <property type="entry name" value="Nucleotide-diphospho-sugar transferases"/>
    <property type="match status" value="1"/>
</dbReference>
<dbReference type="STRING" id="47678.ERS852494_00427"/>
<dbReference type="EC" id="2.4.1.212" evidence="2"/>
<gene>
    <name evidence="2" type="primary">hyaD_3</name>
    <name evidence="3" type="synonym">hyaD_2</name>
    <name evidence="6" type="ORF">DW190_03560</name>
    <name evidence="5" type="ORF">DW794_00280</name>
    <name evidence="2" type="ORF">ERS852494_00427</name>
    <name evidence="3" type="ORF">ERS852558_01372</name>
    <name evidence="4" type="ORF">F2Y39_01615</name>
</gene>
<dbReference type="PANTHER" id="PTHR22916:SF3">
    <property type="entry name" value="UDP-GLCNAC:BETAGAL BETA-1,3-N-ACETYLGLUCOSAMINYLTRANSFERASE-LIKE PROTEIN 1"/>
    <property type="match status" value="1"/>
</dbReference>
<dbReference type="Pfam" id="PF00535">
    <property type="entry name" value="Glycos_transf_2"/>
    <property type="match status" value="1"/>
</dbReference>
<dbReference type="RefSeq" id="WP_005682424.1">
    <property type="nucleotide sequence ID" value="NZ_CABMOQ010000018.1"/>
</dbReference>
<evidence type="ECO:0000313" key="11">
    <source>
        <dbReference type="Proteomes" id="UP000427825"/>
    </source>
</evidence>
<dbReference type="EMBL" id="QRKD01000001">
    <property type="protein sequence ID" value="RHH95303.1"/>
    <property type="molecule type" value="Genomic_DNA"/>
</dbReference>
<dbReference type="Proteomes" id="UP000283512">
    <property type="component" value="Unassembled WGS sequence"/>
</dbReference>
<keyword evidence="2" id="KW-0328">Glycosyltransferase</keyword>
<evidence type="ECO:0000313" key="10">
    <source>
        <dbReference type="Proteomes" id="UP000284689"/>
    </source>
</evidence>
<evidence type="ECO:0000313" key="7">
    <source>
        <dbReference type="Proteomes" id="UP000095657"/>
    </source>
</evidence>
<dbReference type="Proteomes" id="UP000427825">
    <property type="component" value="Unassembled WGS sequence"/>
</dbReference>
<evidence type="ECO:0000313" key="9">
    <source>
        <dbReference type="Proteomes" id="UP000283512"/>
    </source>
</evidence>
<name>A0A174GTU0_9BACE</name>
<dbReference type="EMBL" id="CZBL01000004">
    <property type="protein sequence ID" value="CUP94027.1"/>
    <property type="molecule type" value="Genomic_DNA"/>
</dbReference>
<feature type="domain" description="Glycosyltransferase 2-like" evidence="1">
    <location>
        <begin position="9"/>
        <end position="138"/>
    </location>
</feature>
<evidence type="ECO:0000313" key="5">
    <source>
        <dbReference type="EMBL" id="RHD53571.1"/>
    </source>
</evidence>
<evidence type="ECO:0000313" key="4">
    <source>
        <dbReference type="EMBL" id="KAA5481371.1"/>
    </source>
</evidence>
<accession>A0A174GTU0</accession>
<dbReference type="PANTHER" id="PTHR22916">
    <property type="entry name" value="GLYCOSYLTRANSFERASE"/>
    <property type="match status" value="1"/>
</dbReference>
<dbReference type="Gene3D" id="3.90.550.10">
    <property type="entry name" value="Spore Coat Polysaccharide Biosynthesis Protein SpsA, Chain A"/>
    <property type="match status" value="1"/>
</dbReference>
<dbReference type="EMBL" id="QSJD01000001">
    <property type="protein sequence ID" value="RHD53571.1"/>
    <property type="molecule type" value="Genomic_DNA"/>
</dbReference>
<proteinExistence type="predicted"/>